<dbReference type="InterPro" id="IPR012340">
    <property type="entry name" value="NA-bd_OB-fold"/>
</dbReference>
<dbReference type="STRING" id="1448308.A0A2T2ND27"/>
<evidence type="ECO:0000313" key="9">
    <source>
        <dbReference type="Proteomes" id="UP000240883"/>
    </source>
</evidence>
<evidence type="ECO:0000259" key="7">
    <source>
        <dbReference type="Pfam" id="PF08292"/>
    </source>
</evidence>
<keyword evidence="3 6" id="KW-0240">DNA-directed RNA polymerase</keyword>
<proteinExistence type="inferred from homology"/>
<keyword evidence="9" id="KW-1185">Reference proteome</keyword>
<evidence type="ECO:0000256" key="1">
    <source>
        <dbReference type="ARBA" id="ARBA00004123"/>
    </source>
</evidence>
<dbReference type="EMBL" id="KZ678140">
    <property type="protein sequence ID" value="PSN63333.1"/>
    <property type="molecule type" value="Genomic_DNA"/>
</dbReference>
<dbReference type="GO" id="GO:0005666">
    <property type="term" value="C:RNA polymerase III complex"/>
    <property type="evidence" value="ECO:0007669"/>
    <property type="project" value="UniProtKB-ARBA"/>
</dbReference>
<dbReference type="Gene3D" id="2.40.50.140">
    <property type="entry name" value="Nucleic acid-binding proteins"/>
    <property type="match status" value="1"/>
</dbReference>
<dbReference type="AlphaFoldDB" id="A0A2T2ND27"/>
<evidence type="ECO:0000256" key="5">
    <source>
        <dbReference type="ARBA" id="ARBA00023242"/>
    </source>
</evidence>
<name>A0A2T2ND27_CORCC</name>
<evidence type="ECO:0000256" key="3">
    <source>
        <dbReference type="ARBA" id="ARBA00022478"/>
    </source>
</evidence>
<dbReference type="FunFam" id="2.40.50.140:FF:000221">
    <property type="entry name" value="DNA-directed RNA polymerase III subunit"/>
    <property type="match status" value="1"/>
</dbReference>
<dbReference type="Pfam" id="PF08292">
    <property type="entry name" value="RNA_pol_Rbc25"/>
    <property type="match status" value="1"/>
</dbReference>
<comment type="subcellular location">
    <subcellularLocation>
        <location evidence="1 6">Nucleus</location>
    </subcellularLocation>
</comment>
<dbReference type="InterPro" id="IPR045113">
    <property type="entry name" value="Rpb7-like"/>
</dbReference>
<evidence type="ECO:0000256" key="4">
    <source>
        <dbReference type="ARBA" id="ARBA00023163"/>
    </source>
</evidence>
<dbReference type="SUPFAM" id="SSF50249">
    <property type="entry name" value="Nucleic acid-binding proteins"/>
    <property type="match status" value="1"/>
</dbReference>
<accession>A0A2T2ND27</accession>
<dbReference type="Proteomes" id="UP000240883">
    <property type="component" value="Unassembled WGS sequence"/>
</dbReference>
<dbReference type="GO" id="GO:0006384">
    <property type="term" value="P:transcription initiation at RNA polymerase III promoter"/>
    <property type="evidence" value="ECO:0007669"/>
    <property type="project" value="TreeGrafter"/>
</dbReference>
<keyword evidence="4 6" id="KW-0804">Transcription</keyword>
<evidence type="ECO:0000313" key="8">
    <source>
        <dbReference type="EMBL" id="PSN63333.1"/>
    </source>
</evidence>
<dbReference type="InterPro" id="IPR036898">
    <property type="entry name" value="RNA_pol_Rpb7-like_N_sf"/>
</dbReference>
<dbReference type="OrthoDB" id="10256606at2759"/>
<evidence type="ECO:0000256" key="2">
    <source>
        <dbReference type="ARBA" id="ARBA00009307"/>
    </source>
</evidence>
<dbReference type="InterPro" id="IPR013238">
    <property type="entry name" value="RNA_pol_III_Rbc25"/>
</dbReference>
<dbReference type="SUPFAM" id="SSF88798">
    <property type="entry name" value="N-terminal, heterodimerisation domain of RBP7 (RpoE)"/>
    <property type="match status" value="1"/>
</dbReference>
<evidence type="ECO:0000256" key="6">
    <source>
        <dbReference type="RuleBase" id="RU369086"/>
    </source>
</evidence>
<gene>
    <name evidence="8" type="ORF">BS50DRAFT_577084</name>
</gene>
<feature type="domain" description="RNA polymerase III subunit Rpc25" evidence="7">
    <location>
        <begin position="36"/>
        <end position="147"/>
    </location>
</feature>
<comment type="similarity">
    <text evidence="2">Belongs to the eukaryotic RPB7/RPC8 RNA polymerase subunit family.</text>
</comment>
<dbReference type="Gene3D" id="3.30.1490.120">
    <property type="entry name" value="RNA polymerase Rpb7-like, N-terminal domain"/>
    <property type="match status" value="1"/>
</dbReference>
<comment type="function">
    <text evidence="6">DNA-dependent RNA polymerase which catalyzes the transcription of DNA into RNA using the four ribonucleoside triphosphates as substrates.</text>
</comment>
<protein>
    <recommendedName>
        <fullName evidence="6">DNA-directed RNA polymerase subunit</fullName>
    </recommendedName>
</protein>
<keyword evidence="5 6" id="KW-0539">Nucleus</keyword>
<dbReference type="PANTHER" id="PTHR12709:SF1">
    <property type="entry name" value="DNA-DIRECTED RNA POLYMERASE III SUBUNIT RPC8"/>
    <property type="match status" value="1"/>
</dbReference>
<reference evidence="8 9" key="1">
    <citation type="journal article" date="2018" name="Front. Microbiol.">
        <title>Genome-Wide Analysis of Corynespora cassiicola Leaf Fall Disease Putative Effectors.</title>
        <authorList>
            <person name="Lopez D."/>
            <person name="Ribeiro S."/>
            <person name="Label P."/>
            <person name="Fumanal B."/>
            <person name="Venisse J.S."/>
            <person name="Kohler A."/>
            <person name="de Oliveira R.R."/>
            <person name="Labutti K."/>
            <person name="Lipzen A."/>
            <person name="Lail K."/>
            <person name="Bauer D."/>
            <person name="Ohm R.A."/>
            <person name="Barry K.W."/>
            <person name="Spatafora J."/>
            <person name="Grigoriev I.V."/>
            <person name="Martin F.M."/>
            <person name="Pujade-Renaud V."/>
        </authorList>
    </citation>
    <scope>NUCLEOTIDE SEQUENCE [LARGE SCALE GENOMIC DNA]</scope>
    <source>
        <strain evidence="8 9">Philippines</strain>
    </source>
</reference>
<organism evidence="8 9">
    <name type="scientific">Corynespora cassiicola Philippines</name>
    <dbReference type="NCBI Taxonomy" id="1448308"/>
    <lineage>
        <taxon>Eukaryota</taxon>
        <taxon>Fungi</taxon>
        <taxon>Dikarya</taxon>
        <taxon>Ascomycota</taxon>
        <taxon>Pezizomycotina</taxon>
        <taxon>Dothideomycetes</taxon>
        <taxon>Pleosporomycetidae</taxon>
        <taxon>Pleosporales</taxon>
        <taxon>Corynesporascaceae</taxon>
        <taxon>Corynespora</taxon>
    </lineage>
</organism>
<dbReference type="PANTHER" id="PTHR12709">
    <property type="entry name" value="DNA-DIRECTED RNA POLYMERASE II, III"/>
    <property type="match status" value="1"/>
</dbReference>
<sequence>MWDLLEASEGLIGHGTGLVNVNVEFRMVVFRPFRGEILYGRIRSSNEAGIIIDLDFTQEVFVPYQNLPENSTFSAAENVWIWNTDGSELFFDNKEPVLFRVETEEWIDQKPTVEKKDEQGNVIHERDTAWRVIGSMGQAGLGPTLWWNEQEGDEEEGDVDMEGAEE</sequence>